<name>A0A9D3W869_9ROSI</name>
<organism evidence="1 2">
    <name type="scientific">Gossypium stocksii</name>
    <dbReference type="NCBI Taxonomy" id="47602"/>
    <lineage>
        <taxon>Eukaryota</taxon>
        <taxon>Viridiplantae</taxon>
        <taxon>Streptophyta</taxon>
        <taxon>Embryophyta</taxon>
        <taxon>Tracheophyta</taxon>
        <taxon>Spermatophyta</taxon>
        <taxon>Magnoliopsida</taxon>
        <taxon>eudicotyledons</taxon>
        <taxon>Gunneridae</taxon>
        <taxon>Pentapetalae</taxon>
        <taxon>rosids</taxon>
        <taxon>malvids</taxon>
        <taxon>Malvales</taxon>
        <taxon>Malvaceae</taxon>
        <taxon>Malvoideae</taxon>
        <taxon>Gossypium</taxon>
    </lineage>
</organism>
<protein>
    <submittedName>
        <fullName evidence="1">Uncharacterized protein</fullName>
    </submittedName>
</protein>
<dbReference type="OrthoDB" id="1747335at2759"/>
<evidence type="ECO:0000313" key="2">
    <source>
        <dbReference type="Proteomes" id="UP000828251"/>
    </source>
</evidence>
<dbReference type="Proteomes" id="UP000828251">
    <property type="component" value="Unassembled WGS sequence"/>
</dbReference>
<dbReference type="EMBL" id="JAIQCV010000003">
    <property type="protein sequence ID" value="KAH1114458.1"/>
    <property type="molecule type" value="Genomic_DNA"/>
</dbReference>
<proteinExistence type="predicted"/>
<accession>A0A9D3W869</accession>
<keyword evidence="2" id="KW-1185">Reference proteome</keyword>
<comment type="caution">
    <text evidence="1">The sequence shown here is derived from an EMBL/GenBank/DDBJ whole genome shotgun (WGS) entry which is preliminary data.</text>
</comment>
<dbReference type="AlphaFoldDB" id="A0A9D3W869"/>
<gene>
    <name evidence="1" type="ORF">J1N35_007836</name>
</gene>
<sequence>MTKHFCSLGLNNNIKPIILASIPDPLQVAVNQALQRQNKDILSLTAGKIQQEVSIALEDICNRKKIFKDYLHGDKRIDKACDDSYLKFKCPKDHSCACKAKKDILENLFSNEENTLELQENRSQNEAAEKSLFAIPTYFSESDSDFSSSSIYMMHAMQAQQDQQDQH</sequence>
<reference evidence="1 2" key="1">
    <citation type="journal article" date="2021" name="Plant Biotechnol. J.">
        <title>Multi-omics assisted identification of the key and species-specific regulatory components of drought-tolerant mechanisms in Gossypium stocksii.</title>
        <authorList>
            <person name="Yu D."/>
            <person name="Ke L."/>
            <person name="Zhang D."/>
            <person name="Wu Y."/>
            <person name="Sun Y."/>
            <person name="Mei J."/>
            <person name="Sun J."/>
            <person name="Sun Y."/>
        </authorList>
    </citation>
    <scope>NUCLEOTIDE SEQUENCE [LARGE SCALE GENOMIC DNA]</scope>
    <source>
        <strain evidence="2">cv. E1</strain>
        <tissue evidence="1">Leaf</tissue>
    </source>
</reference>
<evidence type="ECO:0000313" key="1">
    <source>
        <dbReference type="EMBL" id="KAH1114458.1"/>
    </source>
</evidence>